<accession>A0A0C2H5R1</accession>
<dbReference type="OrthoDB" id="6093671at2759"/>
<name>A0A0C2H5R1_9BILA</name>
<reference evidence="1 2" key="1">
    <citation type="submission" date="2013-12" db="EMBL/GenBank/DDBJ databases">
        <title>Draft genome of the parsitic nematode Ancylostoma duodenale.</title>
        <authorList>
            <person name="Mitreva M."/>
        </authorList>
    </citation>
    <scope>NUCLEOTIDE SEQUENCE [LARGE SCALE GENOMIC DNA]</scope>
    <source>
        <strain evidence="1 2">Zhejiang</strain>
    </source>
</reference>
<proteinExistence type="predicted"/>
<keyword evidence="2" id="KW-1185">Reference proteome</keyword>
<gene>
    <name evidence="1" type="ORF">ANCDUO_02814</name>
</gene>
<dbReference type="AlphaFoldDB" id="A0A0C2H5R1"/>
<dbReference type="Proteomes" id="UP000054047">
    <property type="component" value="Unassembled WGS sequence"/>
</dbReference>
<evidence type="ECO:0000313" key="1">
    <source>
        <dbReference type="EMBL" id="KIH66859.1"/>
    </source>
</evidence>
<protein>
    <submittedName>
        <fullName evidence="1">Uncharacterized protein</fullName>
    </submittedName>
</protein>
<organism evidence="1 2">
    <name type="scientific">Ancylostoma duodenale</name>
    <dbReference type="NCBI Taxonomy" id="51022"/>
    <lineage>
        <taxon>Eukaryota</taxon>
        <taxon>Metazoa</taxon>
        <taxon>Ecdysozoa</taxon>
        <taxon>Nematoda</taxon>
        <taxon>Chromadorea</taxon>
        <taxon>Rhabditida</taxon>
        <taxon>Rhabditina</taxon>
        <taxon>Rhabditomorpha</taxon>
        <taxon>Strongyloidea</taxon>
        <taxon>Ancylostomatidae</taxon>
        <taxon>Ancylostomatinae</taxon>
        <taxon>Ancylostoma</taxon>
    </lineage>
</organism>
<sequence>MTIAPAFSLHSSSLVRTLCTVGNPHACKYRRHSMVILVTVKIDQDDMLKILKTEETMVPLESLRCKDDVRAQAAGSLVLFTDRADPVCTWVIF</sequence>
<evidence type="ECO:0000313" key="2">
    <source>
        <dbReference type="Proteomes" id="UP000054047"/>
    </source>
</evidence>
<dbReference type="EMBL" id="KN726934">
    <property type="protein sequence ID" value="KIH66859.1"/>
    <property type="molecule type" value="Genomic_DNA"/>
</dbReference>